<proteinExistence type="predicted"/>
<dbReference type="InterPro" id="IPR011204">
    <property type="entry name" value="Virulence_RhuM-like"/>
</dbReference>
<reference evidence="1 2" key="1">
    <citation type="submission" date="2020-08" db="EMBL/GenBank/DDBJ databases">
        <title>Bridging the membrane lipid divide: bacteria of the FCB group superphylum have the potential to synthesize archaeal ether lipids.</title>
        <authorList>
            <person name="Villanueva L."/>
            <person name="Von Meijenfeldt F.A.B."/>
            <person name="Westbye A.B."/>
            <person name="Yadav S."/>
            <person name="Hopmans E.C."/>
            <person name="Dutilh B.E."/>
            <person name="Sinninghe Damste J.S."/>
        </authorList>
    </citation>
    <scope>NUCLEOTIDE SEQUENCE [LARGE SCALE GENOMIC DNA]</scope>
    <source>
        <strain evidence="1">NIOZ-UU17</strain>
    </source>
</reference>
<gene>
    <name evidence="1" type="ORF">H8D96_11120</name>
</gene>
<evidence type="ECO:0000313" key="2">
    <source>
        <dbReference type="Proteomes" id="UP000605201"/>
    </source>
</evidence>
<evidence type="ECO:0000313" key="1">
    <source>
        <dbReference type="EMBL" id="MBC8432458.1"/>
    </source>
</evidence>
<organism evidence="1 2">
    <name type="scientific">Candidatus Desulfatibia vada</name>
    <dbReference type="NCBI Taxonomy" id="2841696"/>
    <lineage>
        <taxon>Bacteria</taxon>
        <taxon>Pseudomonadati</taxon>
        <taxon>Thermodesulfobacteriota</taxon>
        <taxon>Desulfobacteria</taxon>
        <taxon>Desulfobacterales</taxon>
        <taxon>Desulfobacterales incertae sedis</taxon>
        <taxon>Candidatus Desulfatibia</taxon>
    </lineage>
</organism>
<dbReference type="EMBL" id="JACNIG010000226">
    <property type="protein sequence ID" value="MBC8432458.1"/>
    <property type="molecule type" value="Genomic_DNA"/>
</dbReference>
<dbReference type="PIRSF" id="PIRSF015268">
    <property type="entry name" value="Virulence_RhuM"/>
    <property type="match status" value="1"/>
</dbReference>
<dbReference type="AlphaFoldDB" id="A0A8J6TQK1"/>
<protein>
    <submittedName>
        <fullName evidence="1">Virulence RhuM family protein</fullName>
    </submittedName>
</protein>
<dbReference type="Proteomes" id="UP000605201">
    <property type="component" value="Unassembled WGS sequence"/>
</dbReference>
<dbReference type="PANTHER" id="PTHR35810:SF1">
    <property type="entry name" value="CYTOPLASMIC PROTEIN"/>
    <property type="match status" value="1"/>
</dbReference>
<comment type="caution">
    <text evidence="1">The sequence shown here is derived from an EMBL/GenBank/DDBJ whole genome shotgun (WGS) entry which is preliminary data.</text>
</comment>
<name>A0A8J6TQK1_9BACT</name>
<dbReference type="Pfam" id="PF13310">
    <property type="entry name" value="Virulence_RhuM"/>
    <property type="match status" value="1"/>
</dbReference>
<accession>A0A8J6TQK1</accession>
<dbReference type="PANTHER" id="PTHR35810">
    <property type="entry name" value="CYTOPLASMIC PROTEIN-RELATED"/>
    <property type="match status" value="1"/>
</dbReference>
<sequence length="362" mass="42217">MTKKRSKDTKEAEPGSQLPAQSQFMLYTTEDGQKRIEVRLDNETVWLTQIGMAELFQTTVANINTHLKNIYAEGELSVAATIKEYLIVRQEGRRRVRRSVKHYNLEAILSVGYRVKSLRGTQFRQWATERLKEYIVKGFTMDDERLKNPPVAGSAVPDYFDEMLARIRDIRASERRMYLRVKDIFAMAGDYDPSWSETTKFFSVIQNKLHYAATGLTVAELIQSRADHTVSNMGLTSWRADDVRKTDVTVAKNYLNEDEIDELNRIVVMWLDFAEDQARRRKQVFMKDWEQKLDEFLKFNERRVLPHAGSVSKKDAEEYARLEYDKFAQRRREHKEAVGEVESIKVLEDAARQLAKPNKGHH</sequence>